<name>A0AAV4QLQ3_CAEEX</name>
<gene>
    <name evidence="1" type="ORF">CEXT_380401</name>
</gene>
<dbReference type="AlphaFoldDB" id="A0AAV4QLQ3"/>
<sequence length="81" mass="9436">MHQRLCCTAALFSADMETIYNRFPPDAWLPTYTDGPKLEKHKWCCRKSRTQLLNVVLSKATASRTPYKDLLENILIYEKSN</sequence>
<evidence type="ECO:0000313" key="1">
    <source>
        <dbReference type="EMBL" id="GIY10603.1"/>
    </source>
</evidence>
<dbReference type="EMBL" id="BPLR01006543">
    <property type="protein sequence ID" value="GIY10603.1"/>
    <property type="molecule type" value="Genomic_DNA"/>
</dbReference>
<accession>A0AAV4QLQ3</accession>
<comment type="caution">
    <text evidence="1">The sequence shown here is derived from an EMBL/GenBank/DDBJ whole genome shotgun (WGS) entry which is preliminary data.</text>
</comment>
<evidence type="ECO:0000313" key="2">
    <source>
        <dbReference type="Proteomes" id="UP001054945"/>
    </source>
</evidence>
<protein>
    <submittedName>
        <fullName evidence="1">Uncharacterized protein</fullName>
    </submittedName>
</protein>
<organism evidence="1 2">
    <name type="scientific">Caerostris extrusa</name>
    <name type="common">Bark spider</name>
    <name type="synonym">Caerostris bankana</name>
    <dbReference type="NCBI Taxonomy" id="172846"/>
    <lineage>
        <taxon>Eukaryota</taxon>
        <taxon>Metazoa</taxon>
        <taxon>Ecdysozoa</taxon>
        <taxon>Arthropoda</taxon>
        <taxon>Chelicerata</taxon>
        <taxon>Arachnida</taxon>
        <taxon>Araneae</taxon>
        <taxon>Araneomorphae</taxon>
        <taxon>Entelegynae</taxon>
        <taxon>Araneoidea</taxon>
        <taxon>Araneidae</taxon>
        <taxon>Caerostris</taxon>
    </lineage>
</organism>
<keyword evidence="2" id="KW-1185">Reference proteome</keyword>
<dbReference type="Proteomes" id="UP001054945">
    <property type="component" value="Unassembled WGS sequence"/>
</dbReference>
<reference evidence="1 2" key="1">
    <citation type="submission" date="2021-06" db="EMBL/GenBank/DDBJ databases">
        <title>Caerostris extrusa draft genome.</title>
        <authorList>
            <person name="Kono N."/>
            <person name="Arakawa K."/>
        </authorList>
    </citation>
    <scope>NUCLEOTIDE SEQUENCE [LARGE SCALE GENOMIC DNA]</scope>
</reference>
<proteinExistence type="predicted"/>